<dbReference type="InterPro" id="IPR003378">
    <property type="entry name" value="Fringe-like_glycosylTrfase"/>
</dbReference>
<comment type="pathway">
    <text evidence="2">Protein modification; protein glycosylation.</text>
</comment>
<evidence type="ECO:0000256" key="12">
    <source>
        <dbReference type="SAM" id="MobiDB-lite"/>
    </source>
</evidence>
<evidence type="ECO:0000256" key="7">
    <source>
        <dbReference type="ARBA" id="ARBA00022692"/>
    </source>
</evidence>
<evidence type="ECO:0000256" key="6">
    <source>
        <dbReference type="ARBA" id="ARBA00022679"/>
    </source>
</evidence>
<keyword evidence="7" id="KW-0812">Transmembrane</keyword>
<evidence type="ECO:0000256" key="1">
    <source>
        <dbReference type="ARBA" id="ARBA00004606"/>
    </source>
</evidence>
<evidence type="ECO:0000256" key="2">
    <source>
        <dbReference type="ARBA" id="ARBA00004922"/>
    </source>
</evidence>
<sequence length="954" mass="106923">MGKLKGSIRSVRARLSTSGSRRSDRSAESCESGMKSRSRSTVETQATVCSEPQITLIPTLISGEPLCPAIAALDRTLSNFVPLKDQTNGDTVHMDTRIALEVNVAMLRFVERLPLDELQGVGRGSMLPVFPGDNRATTSEESLLVVCCSARKAERHQAERRCEYDGSAHQQLDRISLELAEEPLAHSRTLSLTSKTNTMNSSLALHTARQTEQEYTQQTCNDDANLLGEFAGPMDRDRVALWLIQQEGISIRAEANISDPQCRNIGDGPFRPHAHMTRAPSFTSRSVDSCDLFLESIGLLVSKDDNRTTSDEEFEYLPDWSDVGDDAEYNALYKPGCQAPGSASSRGSAVVLESVAADTVQFPRNFTMTDEEFEALPKWSDVEDDAEHDEVEARFAGGRRVGGPARQAALNDGDHSGLVTSGFACQEPGWTRAGRRLRANARHRRRRHLHPTQTGYLIAPYRQRLCGPPATLHPQTPHGRSDANMLKPLVGRLARRPWRFLFPGLLIFFLVYTLSHRRVSHAQAPVHKAKTKSFFPPLETKAANSIELDYCQNFPTKLLEEVQVVLKVASDGAHETKAHLSTVSSCITNLIIVGDREERLGDRHVIDILAELPKSYEKDNVDFQIYVEHKKAHEGGETVKEQQRSFKLDRFKYLPMVDKAYMTNPSAKWFVFIESDVYFFWDTLFRLLSQLDASEPHYLGEPHKGSEGRHFAYGGAGIVLSQGLLKQLIPAKSPGSTDIPRENRLGVRYEAWVKEEQRGDAVLSYAIQNATGRKLEAMYPTFASDKLKDVTTTRDKWCVPMLSLHQLKPQQMEDLWRWERTRPYNTKPFTYSSFLSYTHSFLSQGPSKEWWDNLSQAPVPNDRPAHRNAGSCGSECANDGNCLQWSYSQTVCRHADYIKLGDAVDRENGGQGEFVSGWDTGKLRNMGFGVESENGQRQFYEGCIEATWLTPQPV</sequence>
<evidence type="ECO:0000256" key="11">
    <source>
        <dbReference type="ARBA" id="ARBA00023136"/>
    </source>
</evidence>
<evidence type="ECO:0000256" key="10">
    <source>
        <dbReference type="ARBA" id="ARBA00022989"/>
    </source>
</evidence>
<keyword evidence="11" id="KW-0472">Membrane</keyword>
<evidence type="ECO:0000259" key="13">
    <source>
        <dbReference type="Pfam" id="PF02434"/>
    </source>
</evidence>
<keyword evidence="5" id="KW-0328">Glycosyltransferase</keyword>
<evidence type="ECO:0000256" key="4">
    <source>
        <dbReference type="ARBA" id="ARBA00012557"/>
    </source>
</evidence>
<dbReference type="GO" id="GO:0016263">
    <property type="term" value="F:glycoprotein-N-acetylgalactosamine 3-beta-galactosyltransferase activity"/>
    <property type="evidence" value="ECO:0007669"/>
    <property type="project" value="UniProtKB-EC"/>
</dbReference>
<accession>A0AAD4IFJ8</accession>
<evidence type="ECO:0000313" key="15">
    <source>
        <dbReference type="Proteomes" id="UP001199106"/>
    </source>
</evidence>
<evidence type="ECO:0000256" key="8">
    <source>
        <dbReference type="ARBA" id="ARBA00022741"/>
    </source>
</evidence>
<comment type="subcellular location">
    <subcellularLocation>
        <location evidence="1">Membrane</location>
        <topology evidence="1">Single-pass type II membrane protein</topology>
    </subcellularLocation>
</comment>
<evidence type="ECO:0000256" key="9">
    <source>
        <dbReference type="ARBA" id="ARBA00022968"/>
    </source>
</evidence>
<dbReference type="PANTHER" id="PTHR23033:SF43">
    <property type="entry name" value="APPLE DOMAIN-CONTAINING PROTEIN"/>
    <property type="match status" value="1"/>
</dbReference>
<organism evidence="14 15">
    <name type="scientific">Alternaria panax</name>
    <dbReference type="NCBI Taxonomy" id="48097"/>
    <lineage>
        <taxon>Eukaryota</taxon>
        <taxon>Fungi</taxon>
        <taxon>Dikarya</taxon>
        <taxon>Ascomycota</taxon>
        <taxon>Pezizomycotina</taxon>
        <taxon>Dothideomycetes</taxon>
        <taxon>Pleosporomycetidae</taxon>
        <taxon>Pleosporales</taxon>
        <taxon>Pleosporineae</taxon>
        <taxon>Pleosporaceae</taxon>
        <taxon>Alternaria</taxon>
        <taxon>Alternaria sect. Panax</taxon>
    </lineage>
</organism>
<proteinExistence type="inferred from homology"/>
<evidence type="ECO:0000256" key="3">
    <source>
        <dbReference type="ARBA" id="ARBA00006462"/>
    </source>
</evidence>
<keyword evidence="9" id="KW-0735">Signal-anchor</keyword>
<keyword evidence="6" id="KW-0808">Transferase</keyword>
<protein>
    <recommendedName>
        <fullName evidence="4">N-acetylgalactosaminide beta-1,3-galactosyltransferase</fullName>
        <ecNumber evidence="4">2.4.1.122</ecNumber>
    </recommendedName>
</protein>
<gene>
    <name evidence="14" type="ORF">G6011_03630</name>
</gene>
<keyword evidence="15" id="KW-1185">Reference proteome</keyword>
<evidence type="ECO:0000313" key="14">
    <source>
        <dbReference type="EMBL" id="KAG9193595.1"/>
    </source>
</evidence>
<comment type="caution">
    <text evidence="14">The sequence shown here is derived from an EMBL/GenBank/DDBJ whole genome shotgun (WGS) entry which is preliminary data.</text>
</comment>
<dbReference type="Pfam" id="PF02434">
    <property type="entry name" value="Fringe"/>
    <property type="match status" value="1"/>
</dbReference>
<dbReference type="AlphaFoldDB" id="A0AAD4IFJ8"/>
<dbReference type="EMBL" id="JAANER010000002">
    <property type="protein sequence ID" value="KAG9193595.1"/>
    <property type="molecule type" value="Genomic_DNA"/>
</dbReference>
<dbReference type="PANTHER" id="PTHR23033">
    <property type="entry name" value="BETA1,3-GALACTOSYLTRANSFERASE"/>
    <property type="match status" value="1"/>
</dbReference>
<feature type="domain" description="Fringe-like glycosyltransferase" evidence="13">
    <location>
        <begin position="658"/>
        <end position="735"/>
    </location>
</feature>
<feature type="region of interest" description="Disordered" evidence="12">
    <location>
        <begin position="1"/>
        <end position="45"/>
    </location>
</feature>
<dbReference type="Proteomes" id="UP001199106">
    <property type="component" value="Unassembled WGS sequence"/>
</dbReference>
<keyword evidence="10" id="KW-1133">Transmembrane helix</keyword>
<dbReference type="InterPro" id="IPR026050">
    <property type="entry name" value="C1GALT1/C1GALT1_chp1"/>
</dbReference>
<dbReference type="EC" id="2.4.1.122" evidence="4"/>
<name>A0AAD4IFJ8_9PLEO</name>
<reference evidence="14" key="1">
    <citation type="submission" date="2021-07" db="EMBL/GenBank/DDBJ databases">
        <title>Genome Resource of American Ginseng Black Spot Pathogen Alternaria panax.</title>
        <authorList>
            <person name="Qiu C."/>
            <person name="Wang W."/>
            <person name="Liu Z."/>
        </authorList>
    </citation>
    <scope>NUCLEOTIDE SEQUENCE</scope>
    <source>
        <strain evidence="14">BNCC115425</strain>
    </source>
</reference>
<evidence type="ECO:0000256" key="5">
    <source>
        <dbReference type="ARBA" id="ARBA00022676"/>
    </source>
</evidence>
<dbReference type="Gene3D" id="3.90.550.50">
    <property type="match status" value="1"/>
</dbReference>
<dbReference type="GO" id="GO:0016020">
    <property type="term" value="C:membrane"/>
    <property type="evidence" value="ECO:0007669"/>
    <property type="project" value="UniProtKB-SubCell"/>
</dbReference>
<keyword evidence="8" id="KW-0547">Nucleotide-binding</keyword>
<comment type="similarity">
    <text evidence="3">Belongs to the glycosyltransferase 31 family. Beta3-Gal-T subfamily.</text>
</comment>
<dbReference type="GO" id="GO:0000166">
    <property type="term" value="F:nucleotide binding"/>
    <property type="evidence" value="ECO:0007669"/>
    <property type="project" value="UniProtKB-KW"/>
</dbReference>